<dbReference type="AlphaFoldDB" id="A0A371AX67"/>
<reference evidence="1 2" key="1">
    <citation type="submission" date="2018-07" db="EMBL/GenBank/DDBJ databases">
        <title>Anaerosacharophilus polymeroproducens gen. nov. sp. nov., an anaerobic bacterium isolated from salt field.</title>
        <authorList>
            <person name="Kim W."/>
            <person name="Yang S.-H."/>
            <person name="Oh J."/>
            <person name="Lee J.-H."/>
            <person name="Kwon K.K."/>
        </authorList>
    </citation>
    <scope>NUCLEOTIDE SEQUENCE [LARGE SCALE GENOMIC DNA]</scope>
    <source>
        <strain evidence="1 2">MCWD5</strain>
    </source>
</reference>
<keyword evidence="2" id="KW-1185">Reference proteome</keyword>
<evidence type="ECO:0000313" key="2">
    <source>
        <dbReference type="Proteomes" id="UP000255036"/>
    </source>
</evidence>
<evidence type="ECO:0000313" key="1">
    <source>
        <dbReference type="EMBL" id="RDU24178.1"/>
    </source>
</evidence>
<gene>
    <name evidence="1" type="ORF">DWV06_05625</name>
</gene>
<accession>A0A371AX67</accession>
<organism evidence="1 2">
    <name type="scientific">Anaerosacchariphilus polymeriproducens</name>
    <dbReference type="NCBI Taxonomy" id="1812858"/>
    <lineage>
        <taxon>Bacteria</taxon>
        <taxon>Bacillati</taxon>
        <taxon>Bacillota</taxon>
        <taxon>Clostridia</taxon>
        <taxon>Lachnospirales</taxon>
        <taxon>Lachnospiraceae</taxon>
        <taxon>Anaerosacchariphilus</taxon>
    </lineage>
</organism>
<dbReference type="OrthoDB" id="8913322at2"/>
<dbReference type="Proteomes" id="UP000255036">
    <property type="component" value="Unassembled WGS sequence"/>
</dbReference>
<sequence length="94" mass="10927">MYEDGEKTWSIELVGTDSFDLEDEDWSCDEVFDFGTRDNPLSWIEETSWNVILDKMIEIIRKYLAQGLYSGLLKEYQGISIGFVDGDIEILFTK</sequence>
<comment type="caution">
    <text evidence="1">The sequence shown here is derived from an EMBL/GenBank/DDBJ whole genome shotgun (WGS) entry which is preliminary data.</text>
</comment>
<proteinExistence type="predicted"/>
<protein>
    <submittedName>
        <fullName evidence="1">Uncharacterized protein</fullName>
    </submittedName>
</protein>
<name>A0A371AX67_9FIRM</name>
<dbReference type="RefSeq" id="WP_115481202.1">
    <property type="nucleotide sequence ID" value="NZ_QRCT01000014.1"/>
</dbReference>
<dbReference type="EMBL" id="QRCT01000014">
    <property type="protein sequence ID" value="RDU24178.1"/>
    <property type="molecule type" value="Genomic_DNA"/>
</dbReference>